<keyword evidence="2" id="KW-1185">Reference proteome</keyword>
<organism evidence="1 2">
    <name type="scientific">Melastoma candidum</name>
    <dbReference type="NCBI Taxonomy" id="119954"/>
    <lineage>
        <taxon>Eukaryota</taxon>
        <taxon>Viridiplantae</taxon>
        <taxon>Streptophyta</taxon>
        <taxon>Embryophyta</taxon>
        <taxon>Tracheophyta</taxon>
        <taxon>Spermatophyta</taxon>
        <taxon>Magnoliopsida</taxon>
        <taxon>eudicotyledons</taxon>
        <taxon>Gunneridae</taxon>
        <taxon>Pentapetalae</taxon>
        <taxon>rosids</taxon>
        <taxon>malvids</taxon>
        <taxon>Myrtales</taxon>
        <taxon>Melastomataceae</taxon>
        <taxon>Melastomatoideae</taxon>
        <taxon>Melastomateae</taxon>
        <taxon>Melastoma</taxon>
    </lineage>
</organism>
<proteinExistence type="predicted"/>
<evidence type="ECO:0000313" key="2">
    <source>
        <dbReference type="Proteomes" id="UP001057402"/>
    </source>
</evidence>
<reference evidence="2" key="1">
    <citation type="journal article" date="2023" name="Front. Plant Sci.">
        <title>Chromosomal-level genome assembly of Melastoma candidum provides insights into trichome evolution.</title>
        <authorList>
            <person name="Zhong Y."/>
            <person name="Wu W."/>
            <person name="Sun C."/>
            <person name="Zou P."/>
            <person name="Liu Y."/>
            <person name="Dai S."/>
            <person name="Zhou R."/>
        </authorList>
    </citation>
    <scope>NUCLEOTIDE SEQUENCE [LARGE SCALE GENOMIC DNA]</scope>
</reference>
<comment type="caution">
    <text evidence="1">The sequence shown here is derived from an EMBL/GenBank/DDBJ whole genome shotgun (WGS) entry which is preliminary data.</text>
</comment>
<sequence length="475" mass="52532">MMVVQASTPLEILGTYKNLFIYTFFTFSLTLLLSFLGFPSLFLHGLFTYVHPDHTSASAKAAIRRPSSDSSPSVDRFQPLSSSTNSELRKRVPRSRDKVDFDEGNAQIFRIKLDDAHVRSRVYFGDYQRVFVLFFLGACCFALKLYLGGHGGGSKVVGVLENGGVIPVVLGIFAVSRLFVVLMKVSLERSASRRSDKQLSLGFGVLGSFLGILICSSALKSGLDFDLSGIGGSWMVLIAIIMGCLAGFLYMPATKYARAFWLGTDQIRCSLSIISCGWFSRSVLFASHLLSILTALLYINPFGQLLVNERAGVRGSGHEASDERLLGNVGMSKPDFIKFRICCMFAGCVLQMVVLRPCLQMYLNEAVLSWYQRLHASRAPDLDFSRAKVFLHNHYICLTVLQFFAPPALALLFLGLSQIDDHSFGKVDSLCTRSTSCSVAIKQVSGLLAWWVNINWVVFTTATLAFYRCGLLYVS</sequence>
<dbReference type="Proteomes" id="UP001057402">
    <property type="component" value="Chromosome 4"/>
</dbReference>
<protein>
    <submittedName>
        <fullName evidence="1">Uncharacterized protein</fullName>
    </submittedName>
</protein>
<dbReference type="EMBL" id="CM042883">
    <property type="protein sequence ID" value="KAI4378142.1"/>
    <property type="molecule type" value="Genomic_DNA"/>
</dbReference>
<gene>
    <name evidence="1" type="ORF">MLD38_015665</name>
</gene>
<accession>A0ACB9RQB8</accession>
<evidence type="ECO:0000313" key="1">
    <source>
        <dbReference type="EMBL" id="KAI4378142.1"/>
    </source>
</evidence>
<name>A0ACB9RQB8_9MYRT</name>